<name>A0A1S5R3V0_9CAUD</name>
<dbReference type="EMBL" id="KU873925">
    <property type="protein sequence ID" value="AND74995.1"/>
    <property type="molecule type" value="Genomic_DNA"/>
</dbReference>
<proteinExistence type="predicted"/>
<reference evidence="3 4" key="1">
    <citation type="submission" date="2016-03" db="EMBL/GenBank/DDBJ databases">
        <title>Characterisation of pf16 and phiPMW: Two novel phages infecting Pseudomonas putida PpG1.</title>
        <authorList>
            <person name="Magill D.J."/>
            <person name="Krylov V.N."/>
            <person name="Shaburova O.V."/>
            <person name="Allen C.C.R."/>
            <person name="McGrath J.W."/>
            <person name="Quinn J.P."/>
            <person name="Kulakov L.A."/>
        </authorList>
    </citation>
    <scope>NUCLEOTIDE SEQUENCE [LARGE SCALE GENOMIC DNA]</scope>
</reference>
<dbReference type="InterPro" id="IPR027417">
    <property type="entry name" value="P-loop_NTPase"/>
</dbReference>
<protein>
    <recommendedName>
        <fullName evidence="2">Recombination and repair protein UVSX-like C-terminal domain-containing protein</fullName>
    </recommendedName>
</protein>
<evidence type="ECO:0000313" key="3">
    <source>
        <dbReference type="EMBL" id="AND74995.1"/>
    </source>
</evidence>
<feature type="domain" description="Recombination and repair protein UVSX-like C-terminal" evidence="2">
    <location>
        <begin position="269"/>
        <end position="331"/>
    </location>
</feature>
<evidence type="ECO:0000259" key="2">
    <source>
        <dbReference type="Pfam" id="PF21134"/>
    </source>
</evidence>
<dbReference type="Gene3D" id="3.40.50.300">
    <property type="entry name" value="P-loop containing nucleotide triphosphate hydrolases"/>
    <property type="match status" value="1"/>
</dbReference>
<sequence length="366" mass="40726">MQRMAKTGVIDKAAVMAESQFFNQDELVRLPVHMMNVAYSGRLDGGFGPGMHLVAGPSKHFKSNLSLILVKAWMDKYPEGVVLFYDSEFGSLPSYFEEQGIDTTRVLHIPIKNMEEFKFDVMKKLEELSAAKTDDRVMIFVDSLGNLASKKEIEDSLKESSAADMTRAKVGKSLARMVTPYLTDLKIPFVAIQHTYDTMEMYAKKVVSGGQGWMLSSHSVFIMGKRQVKPEGKPLEGFDFVLNAEKSRHIKEKSAIPVTVTFEGGIDPYSGLYEVALATGHVKKPTTQSHVRPFVLGEDGEPETRLWKKKELGTAEFWDPILADPTFKAAVQKMFALNSPKTFTVEGVDGEPDLKVDGQTGEVLDQ</sequence>
<dbReference type="SUPFAM" id="SSF52540">
    <property type="entry name" value="P-loop containing nucleoside triphosphate hydrolases"/>
    <property type="match status" value="1"/>
</dbReference>
<dbReference type="Pfam" id="PF21134">
    <property type="entry name" value="T4_UVSX_C"/>
    <property type="match status" value="1"/>
</dbReference>
<dbReference type="OrthoDB" id="3344at10239"/>
<keyword evidence="4" id="KW-1185">Reference proteome</keyword>
<evidence type="ECO:0000256" key="1">
    <source>
        <dbReference type="SAM" id="MobiDB-lite"/>
    </source>
</evidence>
<feature type="region of interest" description="Disordered" evidence="1">
    <location>
        <begin position="346"/>
        <end position="366"/>
    </location>
</feature>
<dbReference type="Proteomes" id="UP000225821">
    <property type="component" value="Segment"/>
</dbReference>
<organism evidence="3 4">
    <name type="scientific">Pseudomonas phage pf16</name>
    <dbReference type="NCBI Taxonomy" id="1815630"/>
    <lineage>
        <taxon>Viruses</taxon>
        <taxon>Duplodnaviria</taxon>
        <taxon>Heunggongvirae</taxon>
        <taxon>Uroviricota</taxon>
        <taxon>Caudoviricetes</taxon>
        <taxon>Chakrabartyvirus</taxon>
        <taxon>Chakrabartyvirus pf16</taxon>
    </lineage>
</organism>
<accession>A0A1S5R3V0</accession>
<gene>
    <name evidence="3" type="ORF">pf16_72</name>
</gene>
<evidence type="ECO:0000313" key="4">
    <source>
        <dbReference type="Proteomes" id="UP000225821"/>
    </source>
</evidence>
<dbReference type="InterPro" id="IPR049047">
    <property type="entry name" value="T4_UVSX-like_C"/>
</dbReference>